<reference evidence="3 4" key="1">
    <citation type="submission" date="2016-11" db="EMBL/GenBank/DDBJ databases">
        <title>Whole genomes of Flavobacteriaceae.</title>
        <authorList>
            <person name="Stine C."/>
            <person name="Li C."/>
            <person name="Tadesse D."/>
        </authorList>
    </citation>
    <scope>NUCLEOTIDE SEQUENCE [LARGE SCALE GENOMIC DNA]</scope>
    <source>
        <strain evidence="3 4">CCUG 60112</strain>
    </source>
</reference>
<comment type="caution">
    <text evidence="3">The sequence shown here is derived from an EMBL/GenBank/DDBJ whole genome shotgun (WGS) entry which is preliminary data.</text>
</comment>
<proteinExistence type="predicted"/>
<keyword evidence="2" id="KW-0472">Membrane</keyword>
<evidence type="ECO:0000313" key="4">
    <source>
        <dbReference type="Proteomes" id="UP000198381"/>
    </source>
</evidence>
<keyword evidence="2" id="KW-0812">Transmembrane</keyword>
<dbReference type="Proteomes" id="UP000198381">
    <property type="component" value="Unassembled WGS sequence"/>
</dbReference>
<dbReference type="RefSeq" id="WP_089057828.1">
    <property type="nucleotide sequence ID" value="NZ_MUHD01000016.1"/>
</dbReference>
<protein>
    <submittedName>
        <fullName evidence="3">Uncharacterized protein</fullName>
    </submittedName>
</protein>
<evidence type="ECO:0000313" key="3">
    <source>
        <dbReference type="EMBL" id="OXB08563.1"/>
    </source>
</evidence>
<sequence length="242" mass="27820">MISLIAFIKTTPTEVVPSPPIAPLNETLEILTKVNEFYDSAWSKLIFLLAGGFAILGIIMPFVIQHFQNKALKASEKELETKYNSKLSELRQVLENDLNKKLEEQIEIFKDQIEKKMEKNYESANASTLHMQANVNRDKKFYQSAIRDYLHSSTSYAIAEEFINLKATLTGVTYCLDFLKKSEIDYLEEVENIKLLETLDIIENKTISGSFTREIRGIKGKLHTIKNKPEEEKEVQEEPKKP</sequence>
<accession>A0ABX4CWI6</accession>
<evidence type="ECO:0000256" key="1">
    <source>
        <dbReference type="SAM" id="Coils"/>
    </source>
</evidence>
<name>A0ABX4CWI6_9FLAO</name>
<organism evidence="3 4">
    <name type="scientific">Flavobacterium plurextorum</name>
    <dbReference type="NCBI Taxonomy" id="1114867"/>
    <lineage>
        <taxon>Bacteria</taxon>
        <taxon>Pseudomonadati</taxon>
        <taxon>Bacteroidota</taxon>
        <taxon>Flavobacteriia</taxon>
        <taxon>Flavobacteriales</taxon>
        <taxon>Flavobacteriaceae</taxon>
        <taxon>Flavobacterium</taxon>
    </lineage>
</organism>
<gene>
    <name evidence="3" type="ORF">B0A81_09645</name>
</gene>
<dbReference type="EMBL" id="MUHD01000016">
    <property type="protein sequence ID" value="OXB08563.1"/>
    <property type="molecule type" value="Genomic_DNA"/>
</dbReference>
<keyword evidence="4" id="KW-1185">Reference proteome</keyword>
<feature type="transmembrane region" description="Helical" evidence="2">
    <location>
        <begin position="45"/>
        <end position="64"/>
    </location>
</feature>
<evidence type="ECO:0000256" key="2">
    <source>
        <dbReference type="SAM" id="Phobius"/>
    </source>
</evidence>
<keyword evidence="2" id="KW-1133">Transmembrane helix</keyword>
<feature type="coiled-coil region" evidence="1">
    <location>
        <begin position="84"/>
        <end position="119"/>
    </location>
</feature>
<keyword evidence="1" id="KW-0175">Coiled coil</keyword>